<gene>
    <name evidence="12" type="ORF">CTEN210_15758</name>
</gene>
<dbReference type="GO" id="GO:0003341">
    <property type="term" value="P:cilium movement"/>
    <property type="evidence" value="ECO:0007669"/>
    <property type="project" value="TreeGrafter"/>
</dbReference>
<dbReference type="PANTHER" id="PTHR12442">
    <property type="entry name" value="DYNEIN INTERMEDIATE CHAIN"/>
    <property type="match status" value="1"/>
</dbReference>
<evidence type="ECO:0000256" key="1">
    <source>
        <dbReference type="ARBA" id="ARBA00004430"/>
    </source>
</evidence>
<dbReference type="Proteomes" id="UP001054902">
    <property type="component" value="Unassembled WGS sequence"/>
</dbReference>
<evidence type="ECO:0000256" key="10">
    <source>
        <dbReference type="ARBA" id="ARBA00023212"/>
    </source>
</evidence>
<keyword evidence="7" id="KW-0243">Dynein</keyword>
<accession>A0AAD3HCZ5</accession>
<comment type="caution">
    <text evidence="12">The sequence shown here is derived from an EMBL/GenBank/DDBJ whole genome shotgun (WGS) entry which is preliminary data.</text>
</comment>
<comment type="subcellular location">
    <subcellularLocation>
        <location evidence="1">Cytoplasm</location>
        <location evidence="1">Cytoskeleton</location>
        <location evidence="1">Cilium axoneme</location>
    </subcellularLocation>
</comment>
<evidence type="ECO:0000256" key="5">
    <source>
        <dbReference type="ARBA" id="ARBA00022701"/>
    </source>
</evidence>
<dbReference type="EMBL" id="BLLK01000062">
    <property type="protein sequence ID" value="GFH59282.1"/>
    <property type="molecule type" value="Genomic_DNA"/>
</dbReference>
<keyword evidence="10" id="KW-0206">Cytoskeleton</keyword>
<name>A0AAD3HCZ5_9STRA</name>
<organism evidence="12 13">
    <name type="scientific">Chaetoceros tenuissimus</name>
    <dbReference type="NCBI Taxonomy" id="426638"/>
    <lineage>
        <taxon>Eukaryota</taxon>
        <taxon>Sar</taxon>
        <taxon>Stramenopiles</taxon>
        <taxon>Ochrophyta</taxon>
        <taxon>Bacillariophyta</taxon>
        <taxon>Coscinodiscophyceae</taxon>
        <taxon>Chaetocerotophycidae</taxon>
        <taxon>Chaetocerotales</taxon>
        <taxon>Chaetocerotaceae</taxon>
        <taxon>Chaetoceros</taxon>
    </lineage>
</organism>
<evidence type="ECO:0000313" key="13">
    <source>
        <dbReference type="Proteomes" id="UP001054902"/>
    </source>
</evidence>
<evidence type="ECO:0000256" key="2">
    <source>
        <dbReference type="ARBA" id="ARBA00011059"/>
    </source>
</evidence>
<dbReference type="SMART" id="SM00320">
    <property type="entry name" value="WD40"/>
    <property type="match status" value="5"/>
</dbReference>
<evidence type="ECO:0000313" key="12">
    <source>
        <dbReference type="EMBL" id="GFH59282.1"/>
    </source>
</evidence>
<protein>
    <recommendedName>
        <fullName evidence="14">Dynein intermediate chain</fullName>
    </recommendedName>
</protein>
<keyword evidence="6" id="KW-0677">Repeat</keyword>
<keyword evidence="13" id="KW-1185">Reference proteome</keyword>
<keyword evidence="8" id="KW-0969">Cilium</keyword>
<dbReference type="GO" id="GO:0036157">
    <property type="term" value="C:outer dynein arm"/>
    <property type="evidence" value="ECO:0007669"/>
    <property type="project" value="TreeGrafter"/>
</dbReference>
<dbReference type="Gene3D" id="2.130.10.10">
    <property type="entry name" value="YVTN repeat-like/Quinoprotein amine dehydrogenase"/>
    <property type="match status" value="2"/>
</dbReference>
<dbReference type="InterPro" id="IPR001680">
    <property type="entry name" value="WD40_rpt"/>
</dbReference>
<evidence type="ECO:0000256" key="11">
    <source>
        <dbReference type="ARBA" id="ARBA00023273"/>
    </source>
</evidence>
<evidence type="ECO:0000256" key="7">
    <source>
        <dbReference type="ARBA" id="ARBA00023017"/>
    </source>
</evidence>
<keyword evidence="11" id="KW-0966">Cell projection</keyword>
<dbReference type="InterPro" id="IPR050687">
    <property type="entry name" value="Dynein_IC"/>
</dbReference>
<dbReference type="AlphaFoldDB" id="A0AAD3HCZ5"/>
<keyword evidence="5" id="KW-0493">Microtubule</keyword>
<evidence type="ECO:0000256" key="4">
    <source>
        <dbReference type="ARBA" id="ARBA00022574"/>
    </source>
</evidence>
<dbReference type="InterPro" id="IPR015943">
    <property type="entry name" value="WD40/YVTN_repeat-like_dom_sf"/>
</dbReference>
<sequence>MEVAYVYTKLRSEFGKPCNFSNGETQILESILPSDEYDDHYVLKKSTDKCVSTIPVMSETYVNTDSVVTKNTSMCHTEGGWPKDVDFQEQSDVTRFRKKAEKDDAYLHALRKLVPVVERCMKQNNTVDIYEHYFENKTYEHSSGPPSAKGLAVFRDPSKVKRAATSIDWHTESTTSKIAVSYSITNFQDERLGDPNLSMSSYIWDISNSNRPLVELSPSSHLTSLRFNPKNSDTLVGGCYNGQITYFDIRKPNGSTGSCLPLATSTLENSHHDPVSDVFWISSKTGHQAASVSTDGKMMWWDTRNLIEPLDSISLYPDAKNKSVLLGGSCLEYNSEAGPTKYLVGTEQGTIASINLRNRKLNNGVSMYDEGPGSKHHGPVHSIYRNPIHNKFFLSVGDWTTKVWAEDVKSPIINTSYNNSYLTGACWSPTRAGVFYTVNTTGTMTVWDLLHRQNEPEFKIKIGDRPLSSIALEEKGKLVAVGDSNGTVTLHEVSHSLSQPQKDEKTILASILDRETRRLKSLETKNKVRVDEKDLDESDENDNFEEIEKLFQSLET</sequence>
<evidence type="ECO:0000256" key="6">
    <source>
        <dbReference type="ARBA" id="ARBA00022737"/>
    </source>
</evidence>
<keyword evidence="9" id="KW-0505">Motor protein</keyword>
<evidence type="ECO:0008006" key="14">
    <source>
        <dbReference type="Google" id="ProtNLM"/>
    </source>
</evidence>
<dbReference type="GO" id="GO:0045503">
    <property type="term" value="F:dynein light chain binding"/>
    <property type="evidence" value="ECO:0007669"/>
    <property type="project" value="TreeGrafter"/>
</dbReference>
<dbReference type="SUPFAM" id="SSF50978">
    <property type="entry name" value="WD40 repeat-like"/>
    <property type="match status" value="1"/>
</dbReference>
<dbReference type="GO" id="GO:0005874">
    <property type="term" value="C:microtubule"/>
    <property type="evidence" value="ECO:0007669"/>
    <property type="project" value="UniProtKB-KW"/>
</dbReference>
<evidence type="ECO:0000256" key="3">
    <source>
        <dbReference type="ARBA" id="ARBA00022490"/>
    </source>
</evidence>
<evidence type="ECO:0000256" key="8">
    <source>
        <dbReference type="ARBA" id="ARBA00023069"/>
    </source>
</evidence>
<comment type="similarity">
    <text evidence="2">Belongs to the dynein intermediate chain family.</text>
</comment>
<evidence type="ECO:0000256" key="9">
    <source>
        <dbReference type="ARBA" id="ARBA00023175"/>
    </source>
</evidence>
<proteinExistence type="inferred from homology"/>
<dbReference type="GO" id="GO:0045504">
    <property type="term" value="F:dynein heavy chain binding"/>
    <property type="evidence" value="ECO:0007669"/>
    <property type="project" value="TreeGrafter"/>
</dbReference>
<keyword evidence="3" id="KW-0963">Cytoplasm</keyword>
<reference evidence="12 13" key="1">
    <citation type="journal article" date="2021" name="Sci. Rep.">
        <title>The genome of the diatom Chaetoceros tenuissimus carries an ancient integrated fragment of an extant virus.</title>
        <authorList>
            <person name="Hongo Y."/>
            <person name="Kimura K."/>
            <person name="Takaki Y."/>
            <person name="Yoshida Y."/>
            <person name="Baba S."/>
            <person name="Kobayashi G."/>
            <person name="Nagasaki K."/>
            <person name="Hano T."/>
            <person name="Tomaru Y."/>
        </authorList>
    </citation>
    <scope>NUCLEOTIDE SEQUENCE [LARGE SCALE GENOMIC DNA]</scope>
    <source>
        <strain evidence="12 13">NIES-3715</strain>
    </source>
</reference>
<keyword evidence="4" id="KW-0853">WD repeat</keyword>
<dbReference type="GO" id="GO:0036158">
    <property type="term" value="P:outer dynein arm assembly"/>
    <property type="evidence" value="ECO:0007669"/>
    <property type="project" value="TreeGrafter"/>
</dbReference>
<dbReference type="PANTHER" id="PTHR12442:SF7">
    <property type="entry name" value="DYNEIN AXONEMAL INTERMEDIATE CHAIN 2"/>
    <property type="match status" value="1"/>
</dbReference>
<dbReference type="InterPro" id="IPR036322">
    <property type="entry name" value="WD40_repeat_dom_sf"/>
</dbReference>